<proteinExistence type="predicted"/>
<evidence type="ECO:0000313" key="1">
    <source>
        <dbReference type="EMBL" id="MCH95186.1"/>
    </source>
</evidence>
<organism evidence="1 2">
    <name type="scientific">Trifolium medium</name>
    <dbReference type="NCBI Taxonomy" id="97028"/>
    <lineage>
        <taxon>Eukaryota</taxon>
        <taxon>Viridiplantae</taxon>
        <taxon>Streptophyta</taxon>
        <taxon>Embryophyta</taxon>
        <taxon>Tracheophyta</taxon>
        <taxon>Spermatophyta</taxon>
        <taxon>Magnoliopsida</taxon>
        <taxon>eudicotyledons</taxon>
        <taxon>Gunneridae</taxon>
        <taxon>Pentapetalae</taxon>
        <taxon>rosids</taxon>
        <taxon>fabids</taxon>
        <taxon>Fabales</taxon>
        <taxon>Fabaceae</taxon>
        <taxon>Papilionoideae</taxon>
        <taxon>50 kb inversion clade</taxon>
        <taxon>NPAAA clade</taxon>
        <taxon>Hologalegina</taxon>
        <taxon>IRL clade</taxon>
        <taxon>Trifolieae</taxon>
        <taxon>Trifolium</taxon>
    </lineage>
</organism>
<sequence>PPPQPAQKQRRVNPKPPSQEERLCFLFMETSIYHHHGPFIRQIIESFIPRTLEKLPKLESYDKTVDRDEHVECIDIVLDYQSSRGTVKYKLFVLTLCPGNGE</sequence>
<dbReference type="Proteomes" id="UP000265520">
    <property type="component" value="Unassembled WGS sequence"/>
</dbReference>
<reference evidence="1 2" key="1">
    <citation type="journal article" date="2018" name="Front. Plant Sci.">
        <title>Red Clover (Trifolium pratense) and Zigzag Clover (T. medium) - A Picture of Genomic Similarities and Differences.</title>
        <authorList>
            <person name="Dluhosova J."/>
            <person name="Istvanek J."/>
            <person name="Nedelnik J."/>
            <person name="Repkova J."/>
        </authorList>
    </citation>
    <scope>NUCLEOTIDE SEQUENCE [LARGE SCALE GENOMIC DNA]</scope>
    <source>
        <strain evidence="2">cv. 10/8</strain>
        <tissue evidence="1">Leaf</tissue>
    </source>
</reference>
<accession>A0A392N5W3</accession>
<comment type="caution">
    <text evidence="1">The sequence shown here is derived from an EMBL/GenBank/DDBJ whole genome shotgun (WGS) entry which is preliminary data.</text>
</comment>
<protein>
    <submittedName>
        <fullName evidence="1">Uncharacterized protein</fullName>
    </submittedName>
</protein>
<feature type="non-terminal residue" evidence="1">
    <location>
        <position position="1"/>
    </location>
</feature>
<keyword evidence="2" id="KW-1185">Reference proteome</keyword>
<dbReference type="EMBL" id="LXQA010029164">
    <property type="protein sequence ID" value="MCH95186.1"/>
    <property type="molecule type" value="Genomic_DNA"/>
</dbReference>
<dbReference type="AlphaFoldDB" id="A0A392N5W3"/>
<name>A0A392N5W3_9FABA</name>
<evidence type="ECO:0000313" key="2">
    <source>
        <dbReference type="Proteomes" id="UP000265520"/>
    </source>
</evidence>